<dbReference type="Proteomes" id="UP000800035">
    <property type="component" value="Unassembled WGS sequence"/>
</dbReference>
<dbReference type="EMBL" id="ML977020">
    <property type="protein sequence ID" value="KAF1951029.1"/>
    <property type="molecule type" value="Genomic_DNA"/>
</dbReference>
<gene>
    <name evidence="2" type="ORF">CC80DRAFT_553692</name>
</gene>
<feature type="compositionally biased region" description="Basic and acidic residues" evidence="1">
    <location>
        <begin position="246"/>
        <end position="256"/>
    </location>
</feature>
<evidence type="ECO:0000256" key="1">
    <source>
        <dbReference type="SAM" id="MobiDB-lite"/>
    </source>
</evidence>
<feature type="compositionally biased region" description="Pro residues" evidence="1">
    <location>
        <begin position="1"/>
        <end position="10"/>
    </location>
</feature>
<dbReference type="AlphaFoldDB" id="A0A6A5TGZ1"/>
<accession>A0A6A5TGZ1</accession>
<sequence>MQMLPPPIPQKPDSSAPIPNKQKPSPRPCPLARPGLKNCGGTCEAIHHPLKDEWQLEVICKKCQELHPFRISADLEEQLGIGIQNLMVEHVIQKTWLLGPGEYLCVTQAYHLRYNVEIYNAPLPIEDCPKTGKNNKFCEKCLPVAKVHGHCKDDGLMIFHCVLSSNLYERFPFRDHWKAAENCRKVTNGAYDSTCTVYFNKISEDFAKSARLDIDAATRERYRLSQCFVGAGQLKKLEDTGAIVPREGERVEERAPDPTPKAYFPPPYM</sequence>
<feature type="region of interest" description="Disordered" evidence="1">
    <location>
        <begin position="246"/>
        <end position="269"/>
    </location>
</feature>
<keyword evidence="3" id="KW-1185">Reference proteome</keyword>
<protein>
    <submittedName>
        <fullName evidence="2">Uncharacterized protein</fullName>
    </submittedName>
</protein>
<evidence type="ECO:0000313" key="2">
    <source>
        <dbReference type="EMBL" id="KAF1951029.1"/>
    </source>
</evidence>
<feature type="compositionally biased region" description="Pro residues" evidence="1">
    <location>
        <begin position="257"/>
        <end position="269"/>
    </location>
</feature>
<reference evidence="2" key="1">
    <citation type="journal article" date="2020" name="Stud. Mycol.">
        <title>101 Dothideomycetes genomes: a test case for predicting lifestyles and emergence of pathogens.</title>
        <authorList>
            <person name="Haridas S."/>
            <person name="Albert R."/>
            <person name="Binder M."/>
            <person name="Bloem J."/>
            <person name="Labutti K."/>
            <person name="Salamov A."/>
            <person name="Andreopoulos B."/>
            <person name="Baker S."/>
            <person name="Barry K."/>
            <person name="Bills G."/>
            <person name="Bluhm B."/>
            <person name="Cannon C."/>
            <person name="Castanera R."/>
            <person name="Culley D."/>
            <person name="Daum C."/>
            <person name="Ezra D."/>
            <person name="Gonzalez J."/>
            <person name="Henrissat B."/>
            <person name="Kuo A."/>
            <person name="Liang C."/>
            <person name="Lipzen A."/>
            <person name="Lutzoni F."/>
            <person name="Magnuson J."/>
            <person name="Mondo S."/>
            <person name="Nolan M."/>
            <person name="Ohm R."/>
            <person name="Pangilinan J."/>
            <person name="Park H.-J."/>
            <person name="Ramirez L."/>
            <person name="Alfaro M."/>
            <person name="Sun H."/>
            <person name="Tritt A."/>
            <person name="Yoshinaga Y."/>
            <person name="Zwiers L.-H."/>
            <person name="Turgeon B."/>
            <person name="Goodwin S."/>
            <person name="Spatafora J."/>
            <person name="Crous P."/>
            <person name="Grigoriev I."/>
        </authorList>
    </citation>
    <scope>NUCLEOTIDE SEQUENCE</scope>
    <source>
        <strain evidence="2">CBS 675.92</strain>
    </source>
</reference>
<organism evidence="2 3">
    <name type="scientific">Byssothecium circinans</name>
    <dbReference type="NCBI Taxonomy" id="147558"/>
    <lineage>
        <taxon>Eukaryota</taxon>
        <taxon>Fungi</taxon>
        <taxon>Dikarya</taxon>
        <taxon>Ascomycota</taxon>
        <taxon>Pezizomycotina</taxon>
        <taxon>Dothideomycetes</taxon>
        <taxon>Pleosporomycetidae</taxon>
        <taxon>Pleosporales</taxon>
        <taxon>Massarineae</taxon>
        <taxon>Massarinaceae</taxon>
        <taxon>Byssothecium</taxon>
    </lineage>
</organism>
<evidence type="ECO:0000313" key="3">
    <source>
        <dbReference type="Proteomes" id="UP000800035"/>
    </source>
</evidence>
<feature type="region of interest" description="Disordered" evidence="1">
    <location>
        <begin position="1"/>
        <end position="29"/>
    </location>
</feature>
<name>A0A6A5TGZ1_9PLEO</name>
<proteinExistence type="predicted"/>